<dbReference type="GO" id="GO:0044206">
    <property type="term" value="P:UMP salvage"/>
    <property type="evidence" value="ECO:0007669"/>
    <property type="project" value="UniProtKB-UniRule"/>
</dbReference>
<dbReference type="Proteomes" id="UP000019438">
    <property type="component" value="Chromosome"/>
</dbReference>
<protein>
    <recommendedName>
        <fullName evidence="13 15">Uracil phosphoribosyltransferase</fullName>
        <ecNumber evidence="3 15">2.4.2.9</ecNumber>
    </recommendedName>
    <alternativeName>
        <fullName evidence="10 15">UMP pyrophosphorylase</fullName>
    </alternativeName>
    <alternativeName>
        <fullName evidence="14 15">UPRTase</fullName>
    </alternativeName>
</protein>
<dbReference type="KEGG" id="gbc:GbCGDNIH3_2367"/>
<evidence type="ECO:0000256" key="5">
    <source>
        <dbReference type="ARBA" id="ARBA00022676"/>
    </source>
</evidence>
<dbReference type="GO" id="GO:0005525">
    <property type="term" value="F:GTP binding"/>
    <property type="evidence" value="ECO:0007669"/>
    <property type="project" value="UniProtKB-KW"/>
</dbReference>
<feature type="binding site" evidence="15">
    <location>
        <position position="277"/>
    </location>
    <ligand>
        <name>uracil</name>
        <dbReference type="ChEBI" id="CHEBI:17568"/>
    </ligand>
</feature>
<evidence type="ECO:0000259" key="17">
    <source>
        <dbReference type="Pfam" id="PF14681"/>
    </source>
</evidence>
<dbReference type="GO" id="GO:0006223">
    <property type="term" value="P:uracil salvage"/>
    <property type="evidence" value="ECO:0007669"/>
    <property type="project" value="InterPro"/>
</dbReference>
<dbReference type="Pfam" id="PF14681">
    <property type="entry name" value="UPRTase"/>
    <property type="match status" value="1"/>
</dbReference>
<evidence type="ECO:0000313" key="18">
    <source>
        <dbReference type="EMBL" id="AHJ64278.1"/>
    </source>
</evidence>
<dbReference type="FunFam" id="3.40.50.2020:FF:000003">
    <property type="entry name" value="Uracil phosphoribosyltransferase"/>
    <property type="match status" value="1"/>
</dbReference>
<accession>A0AAN0RG03</accession>
<evidence type="ECO:0000256" key="1">
    <source>
        <dbReference type="ARBA" id="ARBA00005180"/>
    </source>
</evidence>
<evidence type="ECO:0000256" key="12">
    <source>
        <dbReference type="ARBA" id="ARBA00056901"/>
    </source>
</evidence>
<dbReference type="HAMAP" id="MF_01218_B">
    <property type="entry name" value="Upp_B"/>
    <property type="match status" value="1"/>
</dbReference>
<reference evidence="19" key="1">
    <citation type="submission" date="2012-06" db="EMBL/GenBank/DDBJ databases">
        <title>Genome analysis of multiple Granulibacter bethesdensis isolates demonstrates substantial genome diversity.</title>
        <authorList>
            <person name="Greenberg D.E."/>
            <person name="Porcella S.F."/>
            <person name="Zarember K."/>
            <person name="Zelazny A.M."/>
            <person name="Bruno D."/>
            <person name="Martens C."/>
            <person name="Barbian K.D."/>
            <person name="Jaske E."/>
            <person name="Holland S.M."/>
        </authorList>
    </citation>
    <scope>NUCLEOTIDE SEQUENCE [LARGE SCALE GENOMIC DNA]</scope>
    <source>
        <strain evidence="19">CGDNIH3</strain>
    </source>
</reference>
<evidence type="ECO:0000256" key="14">
    <source>
        <dbReference type="ARBA" id="ARBA00079807"/>
    </source>
</evidence>
<dbReference type="InterPro" id="IPR029057">
    <property type="entry name" value="PRTase-like"/>
</dbReference>
<evidence type="ECO:0000256" key="4">
    <source>
        <dbReference type="ARBA" id="ARBA00022533"/>
    </source>
</evidence>
<dbReference type="NCBIfam" id="NF001097">
    <property type="entry name" value="PRK00129.1"/>
    <property type="match status" value="1"/>
</dbReference>
<feature type="binding site" evidence="15">
    <location>
        <position position="187"/>
    </location>
    <ligand>
        <name>5-phospho-alpha-D-ribose 1-diphosphate</name>
        <dbReference type="ChEBI" id="CHEBI:58017"/>
    </ligand>
</feature>
<evidence type="ECO:0000313" key="19">
    <source>
        <dbReference type="Proteomes" id="UP000019438"/>
    </source>
</evidence>
<comment type="catalytic activity">
    <reaction evidence="11 15">
        <text>UMP + diphosphate = 5-phospho-alpha-D-ribose 1-diphosphate + uracil</text>
        <dbReference type="Rhea" id="RHEA:13017"/>
        <dbReference type="ChEBI" id="CHEBI:17568"/>
        <dbReference type="ChEBI" id="CHEBI:33019"/>
        <dbReference type="ChEBI" id="CHEBI:57865"/>
        <dbReference type="ChEBI" id="CHEBI:58017"/>
        <dbReference type="EC" id="2.4.2.9"/>
    </reaction>
</comment>
<dbReference type="EMBL" id="CP003181">
    <property type="protein sequence ID" value="AHJ64278.1"/>
    <property type="molecule type" value="Genomic_DNA"/>
</dbReference>
<evidence type="ECO:0000256" key="9">
    <source>
        <dbReference type="ARBA" id="ARBA00023134"/>
    </source>
</evidence>
<evidence type="ECO:0000256" key="11">
    <source>
        <dbReference type="ARBA" id="ARBA00052919"/>
    </source>
</evidence>
<evidence type="ECO:0000256" key="10">
    <source>
        <dbReference type="ARBA" id="ARBA00031082"/>
    </source>
</evidence>
<evidence type="ECO:0000256" key="7">
    <source>
        <dbReference type="ARBA" id="ARBA00022741"/>
    </source>
</evidence>
<dbReference type="GO" id="GO:0004845">
    <property type="term" value="F:uracil phosphoribosyltransferase activity"/>
    <property type="evidence" value="ECO:0007669"/>
    <property type="project" value="UniProtKB-UniRule"/>
</dbReference>
<feature type="binding site" evidence="15">
    <location>
        <begin position="282"/>
        <end position="284"/>
    </location>
    <ligand>
        <name>uracil</name>
        <dbReference type="ChEBI" id="CHEBI:17568"/>
    </ligand>
</feature>
<evidence type="ECO:0000256" key="3">
    <source>
        <dbReference type="ARBA" id="ARBA00011894"/>
    </source>
</evidence>
<evidence type="ECO:0000256" key="8">
    <source>
        <dbReference type="ARBA" id="ARBA00022842"/>
    </source>
</evidence>
<dbReference type="SUPFAM" id="SSF53271">
    <property type="entry name" value="PRTase-like"/>
    <property type="match status" value="1"/>
</dbReference>
<comment type="function">
    <text evidence="12 15">Catalyzes the conversion of uracil and 5-phospho-alpha-D-ribose 1-diphosphate (PRPP) to UMP and diphosphate.</text>
</comment>
<gene>
    <name evidence="15" type="primary">upp</name>
    <name evidence="18" type="ORF">GbCGDNIH3_2367</name>
</gene>
<feature type="domain" description="Phosphoribosyltransferase" evidence="17">
    <location>
        <begin position="89"/>
        <end position="291"/>
    </location>
</feature>
<evidence type="ECO:0000256" key="16">
    <source>
        <dbReference type="SAM" id="MobiDB-lite"/>
    </source>
</evidence>
<dbReference type="NCBIfam" id="TIGR01091">
    <property type="entry name" value="upp"/>
    <property type="match status" value="1"/>
</dbReference>
<dbReference type="GO" id="GO:0005737">
    <property type="term" value="C:cytoplasm"/>
    <property type="evidence" value="ECO:0007669"/>
    <property type="project" value="UniProtKB-ARBA"/>
</dbReference>
<dbReference type="InterPro" id="IPR050054">
    <property type="entry name" value="UPRTase/APRTase"/>
</dbReference>
<dbReference type="EC" id="2.4.2.9" evidence="3 15"/>
<dbReference type="AlphaFoldDB" id="A0AAN0RG03"/>
<comment type="activity regulation">
    <text evidence="15">Allosterically activated by GTP.</text>
</comment>
<evidence type="ECO:0000256" key="15">
    <source>
        <dbReference type="HAMAP-Rule" id="MF_01218"/>
    </source>
</evidence>
<keyword evidence="5 15" id="KW-0328">Glycosyltransferase</keyword>
<feature type="binding site" evidence="15">
    <location>
        <position position="283"/>
    </location>
    <ligand>
        <name>5-phospho-alpha-D-ribose 1-diphosphate</name>
        <dbReference type="ChEBI" id="CHEBI:58017"/>
    </ligand>
</feature>
<evidence type="ECO:0000256" key="6">
    <source>
        <dbReference type="ARBA" id="ARBA00022679"/>
    </source>
</evidence>
<dbReference type="InterPro" id="IPR005765">
    <property type="entry name" value="UPRT"/>
</dbReference>
<comment type="cofactor">
    <cofactor evidence="15">
        <name>Mg(2+)</name>
        <dbReference type="ChEBI" id="CHEBI:18420"/>
    </cofactor>
    <text evidence="15">Binds 1 Mg(2+) ion per subunit. The magnesium is bound as Mg-PRPP.</text>
</comment>
<dbReference type="PANTHER" id="PTHR32315:SF4">
    <property type="entry name" value="URACIL PHOSPHORIBOSYLTRANSFERASE, CHLOROPLASTIC"/>
    <property type="match status" value="1"/>
</dbReference>
<feature type="region of interest" description="Disordered" evidence="16">
    <location>
        <begin position="15"/>
        <end position="34"/>
    </location>
</feature>
<keyword evidence="6 15" id="KW-0808">Transferase</keyword>
<keyword evidence="9 15" id="KW-0342">GTP-binding</keyword>
<dbReference type="GO" id="GO:0000287">
    <property type="term" value="F:magnesium ion binding"/>
    <property type="evidence" value="ECO:0007669"/>
    <property type="project" value="UniProtKB-UniRule"/>
</dbReference>
<keyword evidence="7 15" id="KW-0547">Nucleotide-binding</keyword>
<dbReference type="InterPro" id="IPR034332">
    <property type="entry name" value="Upp_B"/>
</dbReference>
<evidence type="ECO:0000256" key="2">
    <source>
        <dbReference type="ARBA" id="ARBA00009516"/>
    </source>
</evidence>
<keyword evidence="8 15" id="KW-0460">Magnesium</keyword>
<name>A0AAN0RG03_9PROT</name>
<evidence type="ECO:0000256" key="13">
    <source>
        <dbReference type="ARBA" id="ARBA00072146"/>
    </source>
</evidence>
<dbReference type="Gene3D" id="3.40.50.2020">
    <property type="match status" value="1"/>
</dbReference>
<sequence length="292" mass="31910">MATCGRMRAQIWASSGRPWSRHNPLSPPPILRARPPARTMPGMAGKSSAIVTPFVSCMAPDHMDMRRCGESSGAGCMDRTDETFPTLTVLRHPLLQHKLTLLRRHDTSTGEFRRLVREMSLLMGYEVTRALPVEDIEIETPLEKMRSPVLTGKKLCLVSILRAGNGLLDGLLELIPAARVGHVGLYRDEATLMPVEYYLKLPADIAERLVVVVDPMLATGGSAVTAITRLKQAGAVQIIFLCLLAVPEGVRHLASAHPDIEIVTVGLDRELDTHGYIRPGLGDAGDRLFGTK</sequence>
<comment type="similarity">
    <text evidence="2 15">Belongs to the UPRTase family.</text>
</comment>
<feature type="binding site" evidence="15">
    <location>
        <position position="162"/>
    </location>
    <ligand>
        <name>5-phospho-alpha-D-ribose 1-diphosphate</name>
        <dbReference type="ChEBI" id="CHEBI:58017"/>
    </ligand>
</feature>
<dbReference type="PANTHER" id="PTHR32315">
    <property type="entry name" value="ADENINE PHOSPHORIBOSYLTRANSFERASE"/>
    <property type="match status" value="1"/>
</dbReference>
<organism evidence="18 19">
    <name type="scientific">Granulibacter bethesdensis</name>
    <dbReference type="NCBI Taxonomy" id="364410"/>
    <lineage>
        <taxon>Bacteria</taxon>
        <taxon>Pseudomonadati</taxon>
        <taxon>Pseudomonadota</taxon>
        <taxon>Alphaproteobacteria</taxon>
        <taxon>Acetobacterales</taxon>
        <taxon>Acetobacteraceae</taxon>
        <taxon>Granulibacter</taxon>
    </lineage>
</organism>
<keyword evidence="4 15" id="KW-0021">Allosteric enzyme</keyword>
<dbReference type="CDD" id="cd06223">
    <property type="entry name" value="PRTases_typeI"/>
    <property type="match status" value="1"/>
</dbReference>
<comment type="pathway">
    <text evidence="1 15">Pyrimidine metabolism; UMP biosynthesis via salvage pathway; UMP from uracil: step 1/1.</text>
</comment>
<proteinExistence type="inferred from homology"/>
<dbReference type="InterPro" id="IPR000836">
    <property type="entry name" value="PRTase_dom"/>
</dbReference>
<feature type="binding site" evidence="15">
    <location>
        <begin position="214"/>
        <end position="222"/>
    </location>
    <ligand>
        <name>5-phospho-alpha-D-ribose 1-diphosphate</name>
        <dbReference type="ChEBI" id="CHEBI:58017"/>
    </ligand>
</feature>